<dbReference type="InterPro" id="IPR046200">
    <property type="entry name" value="DUF6233"/>
</dbReference>
<evidence type="ECO:0000256" key="1">
    <source>
        <dbReference type="SAM" id="MobiDB-lite"/>
    </source>
</evidence>
<dbReference type="Pfam" id="PF19746">
    <property type="entry name" value="DUF6233"/>
    <property type="match status" value="1"/>
</dbReference>
<name>A0ABM7ZUU1_STRNI</name>
<gene>
    <name evidence="2" type="ORF">HEK616_36290</name>
</gene>
<feature type="region of interest" description="Disordered" evidence="1">
    <location>
        <begin position="24"/>
        <end position="47"/>
    </location>
</feature>
<keyword evidence="3" id="KW-1185">Reference proteome</keyword>
<reference evidence="2" key="1">
    <citation type="submission" date="2022-06" db="EMBL/GenBank/DDBJ databases">
        <title>Complete genome sequence of Streptomyces nigrescens HEK616.</title>
        <authorList>
            <person name="Asamizu S."/>
            <person name="Onaka H."/>
        </authorList>
    </citation>
    <scope>NUCLEOTIDE SEQUENCE</scope>
    <source>
        <strain evidence="2">HEK616</strain>
    </source>
</reference>
<organism evidence="2 3">
    <name type="scientific">Streptomyces nigrescens</name>
    <dbReference type="NCBI Taxonomy" id="1920"/>
    <lineage>
        <taxon>Bacteria</taxon>
        <taxon>Bacillati</taxon>
        <taxon>Actinomycetota</taxon>
        <taxon>Actinomycetes</taxon>
        <taxon>Kitasatosporales</taxon>
        <taxon>Streptomycetaceae</taxon>
        <taxon>Streptomyces</taxon>
    </lineage>
</organism>
<accession>A0ABM7ZUU1</accession>
<protein>
    <submittedName>
        <fullName evidence="2">Uncharacterized protein</fullName>
    </submittedName>
</protein>
<sequence length="103" mass="10958">MGGDVHGSADAAVRAVVEGRARAGENYASLDLPPPEQRKRWRLSPPPHQDGWADAYLHRRDCGQAGSTGAMVSGEEALAALAGPDVTVLCPVCRPDTVLKDRR</sequence>
<dbReference type="Proteomes" id="UP001059597">
    <property type="component" value="Chromosome"/>
</dbReference>
<dbReference type="EMBL" id="AP026073">
    <property type="protein sequence ID" value="BDM70142.1"/>
    <property type="molecule type" value="Genomic_DNA"/>
</dbReference>
<proteinExistence type="predicted"/>
<evidence type="ECO:0000313" key="3">
    <source>
        <dbReference type="Proteomes" id="UP001059597"/>
    </source>
</evidence>
<evidence type="ECO:0000313" key="2">
    <source>
        <dbReference type="EMBL" id="BDM70142.1"/>
    </source>
</evidence>